<dbReference type="InterPro" id="IPR036034">
    <property type="entry name" value="PDZ_sf"/>
</dbReference>
<feature type="region of interest" description="Disordered" evidence="3">
    <location>
        <begin position="80"/>
        <end position="118"/>
    </location>
</feature>
<dbReference type="Pfam" id="PF00791">
    <property type="entry name" value="ZU5"/>
    <property type="match status" value="1"/>
</dbReference>
<feature type="compositionally biased region" description="Low complexity" evidence="3">
    <location>
        <begin position="1024"/>
        <end position="1040"/>
    </location>
</feature>
<dbReference type="InterPro" id="IPR008145">
    <property type="entry name" value="GK/Ca_channel_bsu"/>
</dbReference>
<feature type="compositionally biased region" description="Pro residues" evidence="3">
    <location>
        <begin position="1263"/>
        <end position="1284"/>
    </location>
</feature>
<feature type="region of interest" description="Disordered" evidence="3">
    <location>
        <begin position="1765"/>
        <end position="1815"/>
    </location>
</feature>
<dbReference type="PROSITE" id="PS50002">
    <property type="entry name" value="SH3"/>
    <property type="match status" value="1"/>
</dbReference>
<feature type="region of interest" description="Disordered" evidence="3">
    <location>
        <begin position="1492"/>
        <end position="1528"/>
    </location>
</feature>
<feature type="region of interest" description="Disordered" evidence="3">
    <location>
        <begin position="1673"/>
        <end position="1692"/>
    </location>
</feature>
<dbReference type="PROSITE" id="PS51145">
    <property type="entry name" value="ZU5"/>
    <property type="match status" value="1"/>
</dbReference>
<dbReference type="Gene3D" id="2.30.42.10">
    <property type="match status" value="3"/>
</dbReference>
<dbReference type="Pfam" id="PF07653">
    <property type="entry name" value="SH3_2"/>
    <property type="match status" value="1"/>
</dbReference>
<dbReference type="SUPFAM" id="SSF50044">
    <property type="entry name" value="SH3-domain"/>
    <property type="match status" value="1"/>
</dbReference>
<evidence type="ECO:0000259" key="4">
    <source>
        <dbReference type="PROSITE" id="PS50002"/>
    </source>
</evidence>
<feature type="domain" description="PDZ" evidence="6">
    <location>
        <begin position="297"/>
        <end position="379"/>
    </location>
</feature>
<feature type="compositionally biased region" description="Pro residues" evidence="3">
    <location>
        <begin position="1359"/>
        <end position="1368"/>
    </location>
</feature>
<dbReference type="Pfam" id="PF00625">
    <property type="entry name" value="Guanylate_kin"/>
    <property type="match status" value="1"/>
</dbReference>
<dbReference type="Gene3D" id="3.40.50.300">
    <property type="entry name" value="P-loop containing nucleotide triphosphate hydrolases"/>
    <property type="match status" value="1"/>
</dbReference>
<reference evidence="8" key="1">
    <citation type="submission" date="2022-01" db="EMBL/GenBank/DDBJ databases">
        <authorList>
            <person name="King R."/>
        </authorList>
    </citation>
    <scope>NUCLEOTIDE SEQUENCE</scope>
</reference>
<evidence type="ECO:0008006" key="10">
    <source>
        <dbReference type="Google" id="ProtNLM"/>
    </source>
</evidence>
<organism evidence="8 9">
    <name type="scientific">Chironomus riparius</name>
    <dbReference type="NCBI Taxonomy" id="315576"/>
    <lineage>
        <taxon>Eukaryota</taxon>
        <taxon>Metazoa</taxon>
        <taxon>Ecdysozoa</taxon>
        <taxon>Arthropoda</taxon>
        <taxon>Hexapoda</taxon>
        <taxon>Insecta</taxon>
        <taxon>Pterygota</taxon>
        <taxon>Neoptera</taxon>
        <taxon>Endopterygota</taxon>
        <taxon>Diptera</taxon>
        <taxon>Nematocera</taxon>
        <taxon>Chironomoidea</taxon>
        <taxon>Chironomidae</taxon>
        <taxon>Chironominae</taxon>
        <taxon>Chironomus</taxon>
    </lineage>
</organism>
<dbReference type="PANTHER" id="PTHR13865:SF28">
    <property type="entry name" value="POLYCHAETOID, ISOFORM O"/>
    <property type="match status" value="1"/>
</dbReference>
<dbReference type="InterPro" id="IPR036028">
    <property type="entry name" value="SH3-like_dom_sf"/>
</dbReference>
<dbReference type="GO" id="GO:0005923">
    <property type="term" value="C:bicellular tight junction"/>
    <property type="evidence" value="ECO:0007669"/>
    <property type="project" value="TreeGrafter"/>
</dbReference>
<name>A0A9N9S524_9DIPT</name>
<dbReference type="SUPFAM" id="SSF50156">
    <property type="entry name" value="PDZ domain-like"/>
    <property type="match status" value="3"/>
</dbReference>
<dbReference type="GO" id="GO:0150105">
    <property type="term" value="P:protein localization to cell-cell junction"/>
    <property type="evidence" value="ECO:0007669"/>
    <property type="project" value="TreeGrafter"/>
</dbReference>
<feature type="domain" description="ZU5" evidence="7">
    <location>
        <begin position="1980"/>
        <end position="2113"/>
    </location>
</feature>
<dbReference type="SMART" id="SM00218">
    <property type="entry name" value="ZU5"/>
    <property type="match status" value="1"/>
</dbReference>
<feature type="compositionally biased region" description="Polar residues" evidence="3">
    <location>
        <begin position="453"/>
        <end position="462"/>
    </location>
</feature>
<feature type="compositionally biased region" description="Low complexity" evidence="3">
    <location>
        <begin position="1719"/>
        <end position="1731"/>
    </location>
</feature>
<evidence type="ECO:0000259" key="7">
    <source>
        <dbReference type="PROSITE" id="PS51145"/>
    </source>
</evidence>
<dbReference type="FunFam" id="2.30.42.10:FF:000029">
    <property type="entry name" value="tight junction protein ZO-1 isoform X1"/>
    <property type="match status" value="1"/>
</dbReference>
<dbReference type="InterPro" id="IPR008144">
    <property type="entry name" value="Guanylate_kin-like_dom"/>
</dbReference>
<feature type="region of interest" description="Disordered" evidence="3">
    <location>
        <begin position="1714"/>
        <end position="1742"/>
    </location>
</feature>
<feature type="region of interest" description="Disordered" evidence="3">
    <location>
        <begin position="1430"/>
        <end position="1475"/>
    </location>
</feature>
<feature type="compositionally biased region" description="Polar residues" evidence="3">
    <location>
        <begin position="1136"/>
        <end position="1156"/>
    </location>
</feature>
<dbReference type="GO" id="GO:0098609">
    <property type="term" value="P:cell-cell adhesion"/>
    <property type="evidence" value="ECO:0007669"/>
    <property type="project" value="TreeGrafter"/>
</dbReference>
<dbReference type="InterPro" id="IPR001452">
    <property type="entry name" value="SH3_domain"/>
</dbReference>
<protein>
    <recommendedName>
        <fullName evidence="10">Tight junction protein ZO-1</fullName>
    </recommendedName>
</protein>
<dbReference type="SMART" id="SM00228">
    <property type="entry name" value="PDZ"/>
    <property type="match status" value="3"/>
</dbReference>
<evidence type="ECO:0000313" key="8">
    <source>
        <dbReference type="EMBL" id="CAG9809442.1"/>
    </source>
</evidence>
<dbReference type="SUPFAM" id="SSF52540">
    <property type="entry name" value="P-loop containing nucleoside triphosphate hydrolases"/>
    <property type="match status" value="1"/>
</dbReference>
<feature type="domain" description="Guanylate kinase-like" evidence="5">
    <location>
        <begin position="768"/>
        <end position="869"/>
    </location>
</feature>
<feature type="compositionally biased region" description="Basic and acidic residues" evidence="3">
    <location>
        <begin position="479"/>
        <end position="489"/>
    </location>
</feature>
<evidence type="ECO:0000256" key="1">
    <source>
        <dbReference type="ARBA" id="ARBA00022443"/>
    </source>
</evidence>
<feature type="compositionally biased region" description="Polar residues" evidence="3">
    <location>
        <begin position="1108"/>
        <end position="1124"/>
    </location>
</feature>
<dbReference type="SMART" id="SM00326">
    <property type="entry name" value="SH3"/>
    <property type="match status" value="1"/>
</dbReference>
<feature type="region of interest" description="Disordered" evidence="3">
    <location>
        <begin position="1251"/>
        <end position="1398"/>
    </location>
</feature>
<feature type="region of interest" description="Disordered" evidence="3">
    <location>
        <begin position="1196"/>
        <end position="1217"/>
    </location>
</feature>
<gene>
    <name evidence="8" type="ORF">CHIRRI_LOCUS12265</name>
</gene>
<feature type="compositionally biased region" description="Acidic residues" evidence="3">
    <location>
        <begin position="14"/>
        <end position="24"/>
    </location>
</feature>
<dbReference type="FunFam" id="2.30.42.10:FF:000138">
    <property type="entry name" value="Uncharacterized protein, isoform C"/>
    <property type="match status" value="1"/>
</dbReference>
<evidence type="ECO:0000259" key="5">
    <source>
        <dbReference type="PROSITE" id="PS50052"/>
    </source>
</evidence>
<proteinExistence type="predicted"/>
<feature type="compositionally biased region" description="Low complexity" evidence="3">
    <location>
        <begin position="1125"/>
        <end position="1135"/>
    </location>
</feature>
<dbReference type="CDD" id="cd06727">
    <property type="entry name" value="PDZ1_ZO1-like"/>
    <property type="match status" value="1"/>
</dbReference>
<sequence>MANVDAAASTSGETESEINDDLTESSENIFLQSISELIANSEQASSVGNGSLLSIEEVGSIPQPQFGYFLPLSAIPKRLKRDTQHESSRSPTPLISQQHLSTNGNYNTNGRSKRFSSPGYSDYGCDKVNSRNLNGKVGKRSIRSMNEAIEVLADQVEEENMGERTTWEYHTVILYRVAGYGFGIAVSGGRDNPHFANGDPSIAVSDVLKGGPAEGKLETNDRIITANGISLENVEYATAVQVLRDSGNTVTLVVKRRVPVPVPVNYQQPGSSAMTNHQNMHQHQHSLSSIGSQQQIKVIINKASKKEDFGIVLGCRLYIKEISSKTREQLSANGYTLQEGDIVTRVHNTNCNDSMSLKEARKIMDSCKDRLNLAVIRDPNAVVQQQPQQTNNSMFSHQQQLSNCSNIEDNFNTSSYSTQNLYVQPPTRPSLSTMLDDKCNLTPRGRSRGPLTDISQLSQLDRPSTPPNHSRSRSGIIDEPPRPPLPRDEYYSTRRLAAETTEPRYITFQKEGSVGIRLTGGNEVGIFVTAVQQNSPASMQGLVPGDKLLKVNDMDMNGVTREEAVLFLLSLQDRIDLIVQYCKEEYDNVVQNQRGDSFHIKTHFHYDAPSKNELSFRSGDVFRVIDTLHNGVVGSWQVMRIGRGHQELQRGIIPNKARAEELATAQFNASKKEASNSESRMNFFRRKRTNHRRSKSLSRENWDDVVFSDSVSKFPAYERVVLRHPGFIRPVVLFGPVSDLARERLIKDYPDKFTAPLQDSDKTKCGIVRLSNIRDIMDRGKHALLDITPNAVDRLNYAQFYPVVIFLKADSKHTIKQLRQGIPKSAHKSSKKLFEQCQKLDRVWSHVFSTSISLNDTESWYRKVRETVDKQQAGAVWMSETKPVESLSDDFLFPMNTTSRLSYASSPESDLELSPGPSASLSLGNLPQLVKSSSDPSIATNQDNLDRDREEMVEGMPPPYTNPYDHSTAHTRRLTVDNKYGFSPSKPTDEQALYGTRPSAFTVPELPPRIDRASKPNSVPPSTPGSSLPSRNSSSANSNGGTIGRTAQERLFGNTAKQGVSPEDQQQDDIYTSSNKLLNTMEPKKIPSDENSLERRNIAHGHHHHHSSTQQNSLDRQNSNQKNGSSYDSVSSYDSFNANQPQQAITTSTSSLQNRLGPNAPDDLKSIPPPTANRASLVNTQEYASHQRNSIHERDYSFNGGMESMPQPRNSVNLPQRPTNLLIESPRKPHMMETKTDYGKYSRNNSATQADYIKPPKIAQVGPPLPNSNPPPPSAFKPVPPPKPKNYRPPMQGGAQNGNQWENGEPVSPRSPNGFYYSTPTNQQHQHYHHQSMTNGSGTSPHYSHHQFGGNSHSNYGQPMPPMPPHMQSPPMFGNNGYNHQPHYGSSGNYSHRNHGFGNLPVPTQYGIDLANREQRGSAFELYRKPQVGAHSMSDMPPQRQNLPPKHQQQHRYDMVSVTPEPPPELPVKPKKNPLKSPLKAIKSAIVKGTKSLRRQASFMDPSESKKQRSLRRQHSMMERGSSRMYNSQQNYSNQQDYYEYQQQQYYNYYQQQQQQQQRQGYYPQDERYAWYQRHERYYPANGQYDDEPMYGNYGPPPEENIYANRALIELQRPAPVQTSTGGRIVRRHSMNERQPDVPAFATLTKRRSKYTEDIDDRFAQMSIEEPIYQSQRGSLMYQEPMKSRPAPPEMSQINRRQFIERPIDDNQKVMQTRKDLNSPGTSSASSISSPSKERNLRESRRQLKDQIYQSRIDAMQSMAEPNFLTRSSSGASTNTGNLRSQPIYESKKECDESNENGHSRNSDDLEISNENNEQEKSLLEVIEETIMKNKSQDELNEISTRDDNDDSEIPFADDEATVVNSNTNETVEDSDDSLQRTAIERIKEPIHISSIIKRSAPPPPPIRSPTTTRTVERRNGNGHAEFVYDSHTSIDTQYISQASLPTGPPNAHSTPYTSELTLKEQKSLAKARFLGAPSVRQPNTTKGYFDEMGGMLEDKAWNVSLIIPPGAIPKGAKQEIYFTVTDPRISESVGGPPLDMENGEQVLSPIVLCGPVGLEFLEPVTLNIPHCASSTPSLGLSIKATDSEKNLQTNWDNMDLPPSNTAHQVSVKVDHF</sequence>
<dbReference type="InterPro" id="IPR001478">
    <property type="entry name" value="PDZ"/>
</dbReference>
<feature type="compositionally biased region" description="Polar residues" evidence="3">
    <location>
        <begin position="1376"/>
        <end position="1391"/>
    </location>
</feature>
<dbReference type="GO" id="GO:0050839">
    <property type="term" value="F:cell adhesion molecule binding"/>
    <property type="evidence" value="ECO:0007669"/>
    <property type="project" value="TreeGrafter"/>
</dbReference>
<feature type="domain" description="PDZ" evidence="6">
    <location>
        <begin position="171"/>
        <end position="258"/>
    </location>
</feature>
<feature type="region of interest" description="Disordered" evidence="3">
    <location>
        <begin position="978"/>
        <end position="1044"/>
    </location>
</feature>
<dbReference type="CDD" id="cd11859">
    <property type="entry name" value="SH3_ZO"/>
    <property type="match status" value="1"/>
</dbReference>
<feature type="region of interest" description="Disordered" evidence="3">
    <location>
        <begin position="1893"/>
        <end position="1913"/>
    </location>
</feature>
<dbReference type="EMBL" id="OU895879">
    <property type="protein sequence ID" value="CAG9809442.1"/>
    <property type="molecule type" value="Genomic_DNA"/>
</dbReference>
<dbReference type="PROSITE" id="PS50106">
    <property type="entry name" value="PDZ"/>
    <property type="match status" value="3"/>
</dbReference>
<feature type="compositionally biased region" description="Polar residues" evidence="3">
    <location>
        <begin position="930"/>
        <end position="943"/>
    </location>
</feature>
<dbReference type="GO" id="GO:0005886">
    <property type="term" value="C:plasma membrane"/>
    <property type="evidence" value="ECO:0007669"/>
    <property type="project" value="TreeGrafter"/>
</dbReference>
<feature type="compositionally biased region" description="Polar residues" evidence="3">
    <location>
        <begin position="1765"/>
        <end position="1781"/>
    </location>
</feature>
<dbReference type="InterPro" id="IPR000906">
    <property type="entry name" value="ZU5_dom"/>
</dbReference>
<dbReference type="InterPro" id="IPR027417">
    <property type="entry name" value="P-loop_NTPase"/>
</dbReference>
<dbReference type="Pfam" id="PF00595">
    <property type="entry name" value="PDZ"/>
    <property type="match status" value="2"/>
</dbReference>
<dbReference type="CDD" id="cd06728">
    <property type="entry name" value="PDZ2_ZO1-like_ds"/>
    <property type="match status" value="1"/>
</dbReference>
<accession>A0A9N9S524</accession>
<dbReference type="PANTHER" id="PTHR13865">
    <property type="entry name" value="TIGHT JUNCTION PROTEIN"/>
    <property type="match status" value="1"/>
</dbReference>
<feature type="compositionally biased region" description="Polar residues" evidence="3">
    <location>
        <begin position="1207"/>
        <end position="1217"/>
    </location>
</feature>
<feature type="region of interest" description="Disordered" evidence="3">
    <location>
        <begin position="417"/>
        <end position="489"/>
    </location>
</feature>
<feature type="region of interest" description="Disordered" evidence="3">
    <location>
        <begin position="903"/>
        <end position="947"/>
    </location>
</feature>
<feature type="region of interest" description="Disordered" evidence="3">
    <location>
        <begin position="1100"/>
        <end position="1173"/>
    </location>
</feature>
<feature type="compositionally biased region" description="Basic and acidic residues" evidence="3">
    <location>
        <begin position="1732"/>
        <end position="1742"/>
    </location>
</feature>
<keyword evidence="1 2" id="KW-0728">SH3 domain</keyword>
<dbReference type="CDD" id="cd06729">
    <property type="entry name" value="PDZ3_ZO1-like_domain"/>
    <property type="match status" value="1"/>
</dbReference>
<reference evidence="8" key="2">
    <citation type="submission" date="2022-10" db="EMBL/GenBank/DDBJ databases">
        <authorList>
            <consortium name="ENA_rothamsted_submissions"/>
            <consortium name="culmorum"/>
            <person name="King R."/>
        </authorList>
    </citation>
    <scope>NUCLEOTIDE SEQUENCE</scope>
</reference>
<feature type="region of interest" description="Disordered" evidence="3">
    <location>
        <begin position="1831"/>
        <end position="1851"/>
    </location>
</feature>
<dbReference type="GO" id="GO:0045216">
    <property type="term" value="P:cell-cell junction organization"/>
    <property type="evidence" value="ECO:0007669"/>
    <property type="project" value="TreeGrafter"/>
</dbReference>
<dbReference type="OrthoDB" id="418634at2759"/>
<evidence type="ECO:0000256" key="3">
    <source>
        <dbReference type="SAM" id="MobiDB-lite"/>
    </source>
</evidence>
<feature type="compositionally biased region" description="Low complexity" evidence="3">
    <location>
        <begin position="913"/>
        <end position="927"/>
    </location>
</feature>
<dbReference type="Gene3D" id="2.60.220.30">
    <property type="match status" value="1"/>
</dbReference>
<keyword evidence="9" id="KW-1185">Reference proteome</keyword>
<feature type="compositionally biased region" description="Polar residues" evidence="3">
    <location>
        <begin position="89"/>
        <end position="110"/>
    </location>
</feature>
<evidence type="ECO:0000313" key="9">
    <source>
        <dbReference type="Proteomes" id="UP001153620"/>
    </source>
</evidence>
<evidence type="ECO:0000256" key="2">
    <source>
        <dbReference type="PROSITE-ProRule" id="PRU00192"/>
    </source>
</evidence>
<feature type="compositionally biased region" description="Basic and acidic residues" evidence="3">
    <location>
        <begin position="1786"/>
        <end position="1804"/>
    </location>
</feature>
<dbReference type="Proteomes" id="UP001153620">
    <property type="component" value="Chromosome 3"/>
</dbReference>
<feature type="compositionally biased region" description="Polar residues" evidence="3">
    <location>
        <begin position="1316"/>
        <end position="1342"/>
    </location>
</feature>
<dbReference type="Gene3D" id="2.30.30.40">
    <property type="entry name" value="SH3 Domains"/>
    <property type="match status" value="1"/>
</dbReference>
<feature type="domain" description="PDZ" evidence="6">
    <location>
        <begin position="510"/>
        <end position="583"/>
    </location>
</feature>
<dbReference type="SMART" id="SM00072">
    <property type="entry name" value="GuKc"/>
    <property type="match status" value="1"/>
</dbReference>
<feature type="domain" description="SH3" evidence="4">
    <location>
        <begin position="595"/>
        <end position="663"/>
    </location>
</feature>
<dbReference type="PROSITE" id="PS50052">
    <property type="entry name" value="GUANYLATE_KINASE_2"/>
    <property type="match status" value="1"/>
</dbReference>
<evidence type="ECO:0000259" key="6">
    <source>
        <dbReference type="PROSITE" id="PS50106"/>
    </source>
</evidence>
<feature type="region of interest" description="Disordered" evidence="3">
    <location>
        <begin position="1"/>
        <end position="24"/>
    </location>
</feature>